<dbReference type="Gene3D" id="2.40.50.140">
    <property type="entry name" value="Nucleic acid-binding proteins"/>
    <property type="match status" value="1"/>
</dbReference>
<dbReference type="OMA" id="CIIVEQG"/>
<evidence type="ECO:0000313" key="1">
    <source>
        <dbReference type="EMBL" id="CCC49407.1"/>
    </source>
</evidence>
<dbReference type="PANTHER" id="PTHR40735">
    <property type="entry name" value="RNA-EDITING COMPLEX PROTEIN MP42-RELATED"/>
    <property type="match status" value="1"/>
</dbReference>
<organism evidence="1">
    <name type="scientific">Trypanosoma vivax (strain Y486)</name>
    <dbReference type="NCBI Taxonomy" id="1055687"/>
    <lineage>
        <taxon>Eukaryota</taxon>
        <taxon>Discoba</taxon>
        <taxon>Euglenozoa</taxon>
        <taxon>Kinetoplastea</taxon>
        <taxon>Metakinetoplastina</taxon>
        <taxon>Trypanosomatida</taxon>
        <taxon>Trypanosomatidae</taxon>
        <taxon>Trypanosoma</taxon>
        <taxon>Duttonella</taxon>
    </lineage>
</organism>
<gene>
    <name evidence="1" type="ORF">TVY486_0800140</name>
</gene>
<name>G0U010_TRYVY</name>
<accession>G0U010</accession>
<reference evidence="1" key="1">
    <citation type="journal article" date="2012" name="Proc. Natl. Acad. Sci. U.S.A.">
        <title>Antigenic diversity is generated by distinct evolutionary mechanisms in African trypanosome species.</title>
        <authorList>
            <person name="Jackson A.P."/>
            <person name="Berry A."/>
            <person name="Aslett M."/>
            <person name="Allison H.C."/>
            <person name="Burton P."/>
            <person name="Vavrova-Anderson J."/>
            <person name="Brown R."/>
            <person name="Browne H."/>
            <person name="Corton N."/>
            <person name="Hauser H."/>
            <person name="Gamble J."/>
            <person name="Gilderthorp R."/>
            <person name="Marcello L."/>
            <person name="McQuillan J."/>
            <person name="Otto T.D."/>
            <person name="Quail M.A."/>
            <person name="Sanders M.J."/>
            <person name="van Tonder A."/>
            <person name="Ginger M.L."/>
            <person name="Field M.C."/>
            <person name="Barry J.D."/>
            <person name="Hertz-Fowler C."/>
            <person name="Berriman M."/>
        </authorList>
    </citation>
    <scope>NUCLEOTIDE SEQUENCE</scope>
    <source>
        <strain evidence="1">Y486</strain>
    </source>
</reference>
<dbReference type="VEuPathDB" id="TriTrypDB:TvY486_0800140"/>
<dbReference type="EMBL" id="HE573024">
    <property type="protein sequence ID" value="CCC49407.1"/>
    <property type="molecule type" value="Genomic_DNA"/>
</dbReference>
<dbReference type="PANTHER" id="PTHR40735:SF3">
    <property type="entry name" value="RNA-EDITING COMPLEX PROTEIN MP42"/>
    <property type="match status" value="1"/>
</dbReference>
<dbReference type="InterPro" id="IPR012340">
    <property type="entry name" value="NA-bd_OB-fold"/>
</dbReference>
<sequence>MFTLTLRRLGLRPLNRVTMVGAVHDVQMGLLEQKSVFQFALTCTVLNCNKNRGQSDGSVGNDGIFIASPTVKDTMAQCFDKEQYTVRCLGSEAYAETLRDVLDEGSIVRVVGRLKTVETADGGKKRLFPCIIVEQGRAGGVTLLHAFRKQRNDWKLQNALDSLAASQAT</sequence>
<protein>
    <submittedName>
        <fullName evidence="1">RNA-editing complex protein</fullName>
    </submittedName>
</protein>
<dbReference type="AlphaFoldDB" id="G0U010"/>
<proteinExistence type="predicted"/>